<dbReference type="FunFam" id="2.30.180.10:FF:000032">
    <property type="entry name" value="Fasciclin domain-containing protein, putative"/>
    <property type="match status" value="1"/>
</dbReference>
<dbReference type="GO" id="GO:0005615">
    <property type="term" value="C:extracellular space"/>
    <property type="evidence" value="ECO:0007669"/>
    <property type="project" value="TreeGrafter"/>
</dbReference>
<dbReference type="OrthoDB" id="9800666at2"/>
<dbReference type="EMBL" id="PVWG01000035">
    <property type="protein sequence ID" value="PSB16896.1"/>
    <property type="molecule type" value="Genomic_DNA"/>
</dbReference>
<feature type="domain" description="FAS1" evidence="1">
    <location>
        <begin position="1"/>
        <end position="130"/>
    </location>
</feature>
<evidence type="ECO:0000313" key="2">
    <source>
        <dbReference type="EMBL" id="PSB16896.1"/>
    </source>
</evidence>
<organism evidence="2 3">
    <name type="scientific">Phormidesmis priestleyi ULC007</name>
    <dbReference type="NCBI Taxonomy" id="1920490"/>
    <lineage>
        <taxon>Bacteria</taxon>
        <taxon>Bacillati</taxon>
        <taxon>Cyanobacteriota</taxon>
        <taxon>Cyanophyceae</taxon>
        <taxon>Leptolyngbyales</taxon>
        <taxon>Leptolyngbyaceae</taxon>
        <taxon>Phormidesmis</taxon>
    </lineage>
</organism>
<keyword evidence="3" id="KW-1185">Reference proteome</keyword>
<gene>
    <name evidence="2" type="ORF">C7B65_20165</name>
</gene>
<dbReference type="Proteomes" id="UP000238634">
    <property type="component" value="Unassembled WGS sequence"/>
</dbReference>
<sequence>MASLLETAKNAGSFTKLLEAVEKSGLKPTLEQPGPFTLLAPTDEAFSKMPEDLRHNLLDNPAKLKRVVAYHVLFGDVRSDDLAQIDEAPTVEGSILAVDQKNGVHVNDALVTQTDILTDNGVIHVIDAVLMPALLAAERL</sequence>
<accession>A0A2T1D8X5</accession>
<proteinExistence type="predicted"/>
<dbReference type="PROSITE" id="PS50213">
    <property type="entry name" value="FAS1"/>
    <property type="match status" value="1"/>
</dbReference>
<dbReference type="PANTHER" id="PTHR10900">
    <property type="entry name" value="PERIOSTIN-RELATED"/>
    <property type="match status" value="1"/>
</dbReference>
<dbReference type="InterPro" id="IPR000782">
    <property type="entry name" value="FAS1_domain"/>
</dbReference>
<dbReference type="STRING" id="1920490.GCA_001895925_02068"/>
<dbReference type="InterPro" id="IPR036378">
    <property type="entry name" value="FAS1_dom_sf"/>
</dbReference>
<dbReference type="Pfam" id="PF02469">
    <property type="entry name" value="Fasciclin"/>
    <property type="match status" value="1"/>
</dbReference>
<dbReference type="SUPFAM" id="SSF82153">
    <property type="entry name" value="FAS1 domain"/>
    <property type="match status" value="1"/>
</dbReference>
<dbReference type="SMART" id="SM00554">
    <property type="entry name" value="FAS1"/>
    <property type="match status" value="1"/>
</dbReference>
<name>A0A2T1D8X5_9CYAN</name>
<evidence type="ECO:0000259" key="1">
    <source>
        <dbReference type="PROSITE" id="PS50213"/>
    </source>
</evidence>
<protein>
    <submittedName>
        <fullName evidence="2">Fasciclin domain-containing protein</fullName>
    </submittedName>
</protein>
<dbReference type="AlphaFoldDB" id="A0A2T1D8X5"/>
<dbReference type="InterPro" id="IPR050904">
    <property type="entry name" value="Adhesion/Biosynth-related"/>
</dbReference>
<reference evidence="2 3" key="1">
    <citation type="submission" date="2018-02" db="EMBL/GenBank/DDBJ databases">
        <authorList>
            <person name="Cohen D.B."/>
            <person name="Kent A.D."/>
        </authorList>
    </citation>
    <scope>NUCLEOTIDE SEQUENCE [LARGE SCALE GENOMIC DNA]</scope>
    <source>
        <strain evidence="2 3">ULC007</strain>
    </source>
</reference>
<evidence type="ECO:0000313" key="3">
    <source>
        <dbReference type="Proteomes" id="UP000238634"/>
    </source>
</evidence>
<dbReference type="PANTHER" id="PTHR10900:SF77">
    <property type="entry name" value="FI19380P1"/>
    <property type="match status" value="1"/>
</dbReference>
<dbReference type="Gene3D" id="2.30.180.10">
    <property type="entry name" value="FAS1 domain"/>
    <property type="match status" value="1"/>
</dbReference>
<comment type="caution">
    <text evidence="2">The sequence shown here is derived from an EMBL/GenBank/DDBJ whole genome shotgun (WGS) entry which is preliminary data.</text>
</comment>
<reference evidence="2 3" key="2">
    <citation type="submission" date="2018-03" db="EMBL/GenBank/DDBJ databases">
        <title>The ancient ancestry and fast evolution of plastids.</title>
        <authorList>
            <person name="Moore K.R."/>
            <person name="Magnabosco C."/>
            <person name="Momper L."/>
            <person name="Gold D.A."/>
            <person name="Bosak T."/>
            <person name="Fournier G.P."/>
        </authorList>
    </citation>
    <scope>NUCLEOTIDE SEQUENCE [LARGE SCALE GENOMIC DNA]</scope>
    <source>
        <strain evidence="2 3">ULC007</strain>
    </source>
</reference>
<dbReference type="RefSeq" id="WP_073074510.1">
    <property type="nucleotide sequence ID" value="NZ_MPPI01000038.1"/>
</dbReference>